<dbReference type="Pfam" id="PF04286">
    <property type="entry name" value="DUF445"/>
    <property type="match status" value="1"/>
</dbReference>
<evidence type="ECO:0000313" key="2">
    <source>
        <dbReference type="Proteomes" id="UP000244334"/>
    </source>
</evidence>
<accession>A0A328TT34</accession>
<gene>
    <name evidence="1" type="ORF">ACZ87_01186</name>
</gene>
<protein>
    <submittedName>
        <fullName evidence="1">Uncharacterized protein</fullName>
    </submittedName>
</protein>
<name>A0A328TT34_9GAMM</name>
<comment type="caution">
    <text evidence="1">The sequence shown here is derived from an EMBL/GenBank/DDBJ whole genome shotgun (WGS) entry which is preliminary data.</text>
</comment>
<dbReference type="Proteomes" id="UP000244334">
    <property type="component" value="Unassembled WGS sequence"/>
</dbReference>
<evidence type="ECO:0000313" key="1">
    <source>
        <dbReference type="EMBL" id="RAP71985.1"/>
    </source>
</evidence>
<sequence length="57" mass="6268">MRLCAFADQLSAKTGNIKNMSHQVELNIGSDLQRIRINSTLVGEVIGLILYLPSLVL</sequence>
<dbReference type="EMBL" id="LJAM02000075">
    <property type="protein sequence ID" value="RAP71985.1"/>
    <property type="molecule type" value="Genomic_DNA"/>
</dbReference>
<reference evidence="1" key="1">
    <citation type="submission" date="2018-04" db="EMBL/GenBank/DDBJ databases">
        <title>Genomes of the Obligate Erwinia dacicola and Facultative Enterobacter sp. OLF Endosymbionts of the Olive Fruit fly, Bactrocera oleae.</title>
        <authorList>
            <person name="Estes A.M."/>
            <person name="Hearn D.J."/>
            <person name="Agarwal S."/>
            <person name="Pierson E.A."/>
            <person name="Dunning-Hotopp J.C."/>
        </authorList>
    </citation>
    <scope>NUCLEOTIDE SEQUENCE [LARGE SCALE GENOMIC DNA]</scope>
    <source>
        <strain evidence="1">Oroville</strain>
    </source>
</reference>
<dbReference type="AlphaFoldDB" id="A0A328TT34"/>
<dbReference type="InterPro" id="IPR007383">
    <property type="entry name" value="DUF445"/>
</dbReference>
<proteinExistence type="predicted"/>
<organism evidence="1 2">
    <name type="scientific">Candidatus Erwinia dacicola</name>
    <dbReference type="NCBI Taxonomy" id="252393"/>
    <lineage>
        <taxon>Bacteria</taxon>
        <taxon>Pseudomonadati</taxon>
        <taxon>Pseudomonadota</taxon>
        <taxon>Gammaproteobacteria</taxon>
        <taxon>Enterobacterales</taxon>
        <taxon>Erwiniaceae</taxon>
        <taxon>Erwinia</taxon>
    </lineage>
</organism>
<keyword evidence="2" id="KW-1185">Reference proteome</keyword>